<dbReference type="GO" id="GO:0004802">
    <property type="term" value="F:transketolase activity"/>
    <property type="evidence" value="ECO:0007669"/>
    <property type="project" value="TreeGrafter"/>
</dbReference>
<dbReference type="Gene3D" id="3.40.50.970">
    <property type="match status" value="1"/>
</dbReference>
<evidence type="ECO:0000259" key="1">
    <source>
        <dbReference type="Pfam" id="PF00456"/>
    </source>
</evidence>
<accession>A0AA38FIT2</accession>
<feature type="non-terminal residue" evidence="2">
    <location>
        <position position="1"/>
    </location>
</feature>
<evidence type="ECO:0000313" key="2">
    <source>
        <dbReference type="EMBL" id="KAH9304270.1"/>
    </source>
</evidence>
<dbReference type="InterPro" id="IPR033247">
    <property type="entry name" value="Transketolase_fam"/>
</dbReference>
<dbReference type="GO" id="GO:0005829">
    <property type="term" value="C:cytosol"/>
    <property type="evidence" value="ECO:0007669"/>
    <property type="project" value="TreeGrafter"/>
</dbReference>
<dbReference type="EMBL" id="JAHRHJ020000008">
    <property type="protein sequence ID" value="KAH9304270.1"/>
    <property type="molecule type" value="Genomic_DNA"/>
</dbReference>
<gene>
    <name evidence="2" type="ORF">KI387_008674</name>
</gene>
<evidence type="ECO:0000313" key="3">
    <source>
        <dbReference type="Proteomes" id="UP000824469"/>
    </source>
</evidence>
<dbReference type="PANTHER" id="PTHR43522:SF2">
    <property type="entry name" value="TRANSKETOLASE 1-RELATED"/>
    <property type="match status" value="1"/>
</dbReference>
<name>A0AA38FIT2_TAXCH</name>
<dbReference type="InterPro" id="IPR029061">
    <property type="entry name" value="THDP-binding"/>
</dbReference>
<protein>
    <recommendedName>
        <fullName evidence="1">Transketolase N-terminal domain-containing protein</fullName>
    </recommendedName>
</protein>
<proteinExistence type="predicted"/>
<dbReference type="AlphaFoldDB" id="A0AA38FIT2"/>
<keyword evidence="3" id="KW-1185">Reference proteome</keyword>
<organism evidence="2 3">
    <name type="scientific">Taxus chinensis</name>
    <name type="common">Chinese yew</name>
    <name type="synonym">Taxus wallichiana var. chinensis</name>
    <dbReference type="NCBI Taxonomy" id="29808"/>
    <lineage>
        <taxon>Eukaryota</taxon>
        <taxon>Viridiplantae</taxon>
        <taxon>Streptophyta</taxon>
        <taxon>Embryophyta</taxon>
        <taxon>Tracheophyta</taxon>
        <taxon>Spermatophyta</taxon>
        <taxon>Pinopsida</taxon>
        <taxon>Pinidae</taxon>
        <taxon>Conifers II</taxon>
        <taxon>Cupressales</taxon>
        <taxon>Taxaceae</taxon>
        <taxon>Taxus</taxon>
    </lineage>
</organism>
<feature type="domain" description="Transketolase N-terminal" evidence="1">
    <location>
        <begin position="45"/>
        <end position="179"/>
    </location>
</feature>
<dbReference type="PANTHER" id="PTHR43522">
    <property type="entry name" value="TRANSKETOLASE"/>
    <property type="match status" value="1"/>
</dbReference>
<dbReference type="Proteomes" id="UP000824469">
    <property type="component" value="Unassembled WGS sequence"/>
</dbReference>
<dbReference type="Pfam" id="PF00456">
    <property type="entry name" value="Transketolase_N"/>
    <property type="match status" value="1"/>
</dbReference>
<comment type="caution">
    <text evidence="2">The sequence shown here is derived from an EMBL/GenBank/DDBJ whole genome shotgun (WGS) entry which is preliminary data.</text>
</comment>
<dbReference type="GO" id="GO:0006098">
    <property type="term" value="P:pentose-phosphate shunt"/>
    <property type="evidence" value="ECO:0007669"/>
    <property type="project" value="TreeGrafter"/>
</dbReference>
<dbReference type="InterPro" id="IPR005474">
    <property type="entry name" value="Transketolase_N"/>
</dbReference>
<reference evidence="2 3" key="1">
    <citation type="journal article" date="2021" name="Nat. Plants">
        <title>The Taxus genome provides insights into paclitaxel biosynthesis.</title>
        <authorList>
            <person name="Xiong X."/>
            <person name="Gou J."/>
            <person name="Liao Q."/>
            <person name="Li Y."/>
            <person name="Zhou Q."/>
            <person name="Bi G."/>
            <person name="Li C."/>
            <person name="Du R."/>
            <person name="Wang X."/>
            <person name="Sun T."/>
            <person name="Guo L."/>
            <person name="Liang H."/>
            <person name="Lu P."/>
            <person name="Wu Y."/>
            <person name="Zhang Z."/>
            <person name="Ro D.K."/>
            <person name="Shang Y."/>
            <person name="Huang S."/>
            <person name="Yan J."/>
        </authorList>
    </citation>
    <scope>NUCLEOTIDE SEQUENCE [LARGE SCALE GENOMIC DNA]</scope>
    <source>
        <strain evidence="2">Ta-2019</strain>
    </source>
</reference>
<sequence length="207" mass="23416">MALATKWKGSPMRSVHWLVTGGLGNLLQSMMITTSPWMVTQRLHITRFQGLGWHTIWVKNGDTGYDDIRAVIEEAKSVEDKPTLIKVTTTIGFGSPNKANTYSVHGSAWGAKEVEATRQNLAWPFEPFHIPEDVKSHWSRHVEKGAAVEAKWKAKFAEYENKYPVEAAEFKTLIPGKLPEGWEKALPVRIWGCFLLVMNIPVKFSRL</sequence>
<dbReference type="SUPFAM" id="SSF52518">
    <property type="entry name" value="Thiamin diphosphate-binding fold (THDP-binding)"/>
    <property type="match status" value="1"/>
</dbReference>